<feature type="region of interest" description="Disordered" evidence="1">
    <location>
        <begin position="64"/>
        <end position="92"/>
    </location>
</feature>
<dbReference type="Pfam" id="PF00271">
    <property type="entry name" value="Helicase_C"/>
    <property type="match status" value="1"/>
</dbReference>
<keyword evidence="3" id="KW-0347">Helicase</keyword>
<dbReference type="Gene3D" id="3.40.50.300">
    <property type="entry name" value="P-loop containing nucleotide triphosphate hydrolases"/>
    <property type="match status" value="1"/>
</dbReference>
<feature type="compositionally biased region" description="Acidic residues" evidence="1">
    <location>
        <begin position="65"/>
        <end position="88"/>
    </location>
</feature>
<name>A0ABY1PGM7_9HYPH</name>
<evidence type="ECO:0000313" key="3">
    <source>
        <dbReference type="EMBL" id="SMP33329.1"/>
    </source>
</evidence>
<dbReference type="Proteomes" id="UP001157914">
    <property type="component" value="Unassembled WGS sequence"/>
</dbReference>
<protein>
    <submittedName>
        <fullName evidence="3">Helicase conserved C-terminal domain-containing protein</fullName>
    </submittedName>
</protein>
<dbReference type="InterPro" id="IPR027417">
    <property type="entry name" value="P-loop_NTPase"/>
</dbReference>
<dbReference type="InterPro" id="IPR001650">
    <property type="entry name" value="Helicase_C-like"/>
</dbReference>
<dbReference type="NCBIfam" id="NF038325">
    <property type="entry name" value="DISARM_DrmAS"/>
    <property type="match status" value="1"/>
</dbReference>
<keyword evidence="4" id="KW-1185">Reference proteome</keyword>
<dbReference type="EMBL" id="FXTT01000005">
    <property type="protein sequence ID" value="SMP33329.1"/>
    <property type="molecule type" value="Genomic_DNA"/>
</dbReference>
<dbReference type="RefSeq" id="WP_155190184.1">
    <property type="nucleotide sequence ID" value="NZ_BAAAEA010000001.1"/>
</dbReference>
<evidence type="ECO:0000256" key="1">
    <source>
        <dbReference type="SAM" id="MobiDB-lite"/>
    </source>
</evidence>
<evidence type="ECO:0000259" key="2">
    <source>
        <dbReference type="Pfam" id="PF00271"/>
    </source>
</evidence>
<dbReference type="CDD" id="cd18785">
    <property type="entry name" value="SF2_C"/>
    <property type="match status" value="1"/>
</dbReference>
<evidence type="ECO:0000313" key="4">
    <source>
        <dbReference type="Proteomes" id="UP001157914"/>
    </source>
</evidence>
<keyword evidence="3" id="KW-0378">Hydrolase</keyword>
<feature type="region of interest" description="Disordered" evidence="1">
    <location>
        <begin position="18"/>
        <end position="39"/>
    </location>
</feature>
<gene>
    <name evidence="3" type="ORF">SAMN06265374_3716</name>
</gene>
<proteinExistence type="predicted"/>
<feature type="domain" description="Helicase C-terminal" evidence="2">
    <location>
        <begin position="918"/>
        <end position="963"/>
    </location>
</feature>
<reference evidence="3 4" key="1">
    <citation type="submission" date="2017-05" db="EMBL/GenBank/DDBJ databases">
        <authorList>
            <person name="Varghese N."/>
            <person name="Submissions S."/>
        </authorList>
    </citation>
    <scope>NUCLEOTIDE SEQUENCE [LARGE SCALE GENOMIC DNA]</scope>
    <source>
        <strain evidence="3 4">DSM 15949</strain>
    </source>
</reference>
<sequence length="1158" mass="127182">MTESKDVRAGLVDAFRRDLIGPYPTPSQPQLDQDLADERLSEEPSRWYLTGFIAPLPDAEIAKEDADDPACQEEFENSIEPGTGEDDDSGAKDATTVRRFLPTSIGMTAILPKDAKTFEAVVDWGDYKVEPPMPELVLDGKEAAKGDYDWVRVPRNERLTIEIKPGRQNLIIPDSASLQRKGGGLELRIVCRPTKLPHPGAVASDGWAISVFVVNNRSVTRNRSFADLSYAFQVRLTLKSDVPIEPNVDLTGYGVDEKDLRINDLHYRDVASYGSGHNTATDYLTEGGVVRTIWTQPIPQAEVEKVAPNLGIEGVEFRMEELARLANSGGTAIGDALEPFPKLYADWISGQEGQLSTFDGVPARKSTAEEIVADQKQACARIAAGIDLLRTNRFARQAFEAMNEAVSKAARRRFAAEAGKSPDEVGAPAWRPFQLAFVLLNLVGLTDKTDGDREIVDLLFFPTGGGKTEAYLGLAAYMIALRRLQGSGVLGAGLSVIMRYTLRLLTLDQLGRAAGVVCALELMRKDARWTDEKGQRLLGDWPIEIGLWIGSKASPNILGGRGNTGDKTAVTRVRTYRRDKREAPAPIKNCPWCGEAFKPSSFDCVPNMHAPTRMEIRCVNTDCEFSGEDPLPILAVDEEIYVRLPAFLIATVDKFAALPWIGETGAFFGHVDRFDPDRGFFGAGTPGQGNRLPNGWSLDPPDLIIQDELHLISGPLGTVAGLYETVIDGLSIRTVEGQPVRPKIVASTATVRRADSQIKALFNRRETAMFPPPGISRDDSFFAVTRTSEEEPARLYLGLAALGRGPRLVFLRAMTTLAAYAKTAYGANAGSAPNPADPYMTSLCYFNALRELGGSRRIVEDEVRDRVFRYGAQRQRKHPVGAPFTDRRLGEPVELTSRISTDQVADAKKRLETNYGEDRAVDTALATNMISVGLDITRLGLMVVQGQPKTSAEYIQATSRVGRDSKRPGLVVTLLNVHKPRDRAHYEQFTHFHQSFYRAVEATSVTPWAARALDRALAAIVVAIGRHIDEVMSPEPSAADLGNSSYAKKQIVDLIVDRASPILQAHGLDNLRRNVEKLIDDWISVADDLTANGGNFVYSYRANGARLLHTPLDPTIGNLDARHQQFQAGQSMRDVEPTIGLRVRDPWNNEIRSAGDLT</sequence>
<keyword evidence="3" id="KW-0067">ATP-binding</keyword>
<dbReference type="SUPFAM" id="SSF52540">
    <property type="entry name" value="P-loop containing nucleoside triphosphate hydrolases"/>
    <property type="match status" value="1"/>
</dbReference>
<keyword evidence="3" id="KW-0547">Nucleotide-binding</keyword>
<accession>A0ABY1PGM7</accession>
<organism evidence="3 4">
    <name type="scientific">Roseibium denhamense</name>
    <dbReference type="NCBI Taxonomy" id="76305"/>
    <lineage>
        <taxon>Bacteria</taxon>
        <taxon>Pseudomonadati</taxon>
        <taxon>Pseudomonadota</taxon>
        <taxon>Alphaproteobacteria</taxon>
        <taxon>Hyphomicrobiales</taxon>
        <taxon>Stappiaceae</taxon>
        <taxon>Roseibium</taxon>
    </lineage>
</organism>
<comment type="caution">
    <text evidence="3">The sequence shown here is derived from an EMBL/GenBank/DDBJ whole genome shotgun (WGS) entry which is preliminary data.</text>
</comment>
<dbReference type="GO" id="GO:0004386">
    <property type="term" value="F:helicase activity"/>
    <property type="evidence" value="ECO:0007669"/>
    <property type="project" value="UniProtKB-KW"/>
</dbReference>